<accession>A0A9D4J9S6</accession>
<comment type="caution">
    <text evidence="2">The sequence shown here is derived from an EMBL/GenBank/DDBJ whole genome shotgun (WGS) entry which is preliminary data.</text>
</comment>
<keyword evidence="3" id="KW-1185">Reference proteome</keyword>
<reference evidence="2" key="1">
    <citation type="journal article" date="2019" name="bioRxiv">
        <title>The Genome of the Zebra Mussel, Dreissena polymorpha: A Resource for Invasive Species Research.</title>
        <authorList>
            <person name="McCartney M.A."/>
            <person name="Auch B."/>
            <person name="Kono T."/>
            <person name="Mallez S."/>
            <person name="Zhang Y."/>
            <person name="Obille A."/>
            <person name="Becker A."/>
            <person name="Abrahante J.E."/>
            <person name="Garbe J."/>
            <person name="Badalamenti J.P."/>
            <person name="Herman A."/>
            <person name="Mangelson H."/>
            <person name="Liachko I."/>
            <person name="Sullivan S."/>
            <person name="Sone E.D."/>
            <person name="Koren S."/>
            <person name="Silverstein K.A.T."/>
            <person name="Beckman K.B."/>
            <person name="Gohl D.M."/>
        </authorList>
    </citation>
    <scope>NUCLEOTIDE SEQUENCE</scope>
    <source>
        <strain evidence="2">Duluth1</strain>
        <tissue evidence="2">Whole animal</tissue>
    </source>
</reference>
<evidence type="ECO:0000256" key="1">
    <source>
        <dbReference type="SAM" id="Coils"/>
    </source>
</evidence>
<dbReference type="Proteomes" id="UP000828390">
    <property type="component" value="Unassembled WGS sequence"/>
</dbReference>
<keyword evidence="1" id="KW-0175">Coiled coil</keyword>
<organism evidence="2 3">
    <name type="scientific">Dreissena polymorpha</name>
    <name type="common">Zebra mussel</name>
    <name type="synonym">Mytilus polymorpha</name>
    <dbReference type="NCBI Taxonomy" id="45954"/>
    <lineage>
        <taxon>Eukaryota</taxon>
        <taxon>Metazoa</taxon>
        <taxon>Spiralia</taxon>
        <taxon>Lophotrochozoa</taxon>
        <taxon>Mollusca</taxon>
        <taxon>Bivalvia</taxon>
        <taxon>Autobranchia</taxon>
        <taxon>Heteroconchia</taxon>
        <taxon>Euheterodonta</taxon>
        <taxon>Imparidentia</taxon>
        <taxon>Neoheterodontei</taxon>
        <taxon>Myida</taxon>
        <taxon>Dreissenoidea</taxon>
        <taxon>Dreissenidae</taxon>
        <taxon>Dreissena</taxon>
    </lineage>
</organism>
<sequence>MATGKKSVEIAVDMDGVRMRCHISRHTTCFDVIRGITSADDTCYAMFECRNGTDQMLPQETRVYKRVRSRFDNSVTNFVLRKVSKLASKRASIARAKRKLQRLRSKLFDAEGNKGSSLDNNLNNDKPLKSVIKDISSVYRVPPVICYNISHPHRTRGDGADGVTRFELPERTPGDGMLAATSNSSSDMDVAFLSDEDSGFDVSEYDSRLDDVSVTSQVDSAFDEDDTMCELEKNLFDDVNDELEKNVFDDVNDDVSFRTLARLRSMFSDGGNVDAIANDSAMDSFMRD</sequence>
<dbReference type="Gene3D" id="3.10.20.90">
    <property type="entry name" value="Phosphatidylinositol 3-kinase Catalytic Subunit, Chain A, domain 1"/>
    <property type="match status" value="1"/>
</dbReference>
<evidence type="ECO:0000313" key="2">
    <source>
        <dbReference type="EMBL" id="KAH3800227.1"/>
    </source>
</evidence>
<name>A0A9D4J9S6_DREPO</name>
<reference evidence="2" key="2">
    <citation type="submission" date="2020-11" db="EMBL/GenBank/DDBJ databases">
        <authorList>
            <person name="McCartney M.A."/>
            <person name="Auch B."/>
            <person name="Kono T."/>
            <person name="Mallez S."/>
            <person name="Becker A."/>
            <person name="Gohl D.M."/>
            <person name="Silverstein K.A.T."/>
            <person name="Koren S."/>
            <person name="Bechman K.B."/>
            <person name="Herman A."/>
            <person name="Abrahante J.E."/>
            <person name="Garbe J."/>
        </authorList>
    </citation>
    <scope>NUCLEOTIDE SEQUENCE</scope>
    <source>
        <strain evidence="2">Duluth1</strain>
        <tissue evidence="2">Whole animal</tissue>
    </source>
</reference>
<gene>
    <name evidence="2" type="ORF">DPMN_153858</name>
</gene>
<dbReference type="EMBL" id="JAIWYP010000007">
    <property type="protein sequence ID" value="KAH3800227.1"/>
    <property type="molecule type" value="Genomic_DNA"/>
</dbReference>
<proteinExistence type="predicted"/>
<evidence type="ECO:0000313" key="3">
    <source>
        <dbReference type="Proteomes" id="UP000828390"/>
    </source>
</evidence>
<protein>
    <submittedName>
        <fullName evidence="2">Uncharacterized protein</fullName>
    </submittedName>
</protein>
<feature type="coiled-coil region" evidence="1">
    <location>
        <begin position="86"/>
        <end position="113"/>
    </location>
</feature>
<dbReference type="AlphaFoldDB" id="A0A9D4J9S6"/>